<dbReference type="InterPro" id="IPR015876">
    <property type="entry name" value="Acyl-CoA_DS"/>
</dbReference>
<comment type="similarity">
    <text evidence="14">Belongs to the cytochrome b5 family.</text>
</comment>
<comment type="subcellular location">
    <subcellularLocation>
        <location evidence="1">Membrane</location>
        <topology evidence="1">Multi-pass membrane protein</topology>
    </subcellularLocation>
</comment>
<reference evidence="16 17" key="1">
    <citation type="journal article" date="2018" name="MBio">
        <title>Comparative Genomics Reveals the Core Gene Toolbox for the Fungus-Insect Symbiosis.</title>
        <authorList>
            <person name="Wang Y."/>
            <person name="Stata M."/>
            <person name="Wang W."/>
            <person name="Stajich J.E."/>
            <person name="White M.M."/>
            <person name="Moncalvo J.M."/>
        </authorList>
    </citation>
    <scope>NUCLEOTIDE SEQUENCE [LARGE SCALE GENOMIC DNA]</scope>
    <source>
        <strain evidence="16 17">SWE-8-4</strain>
    </source>
</reference>
<dbReference type="OrthoDB" id="10260134at2759"/>
<dbReference type="STRING" id="133385.A0A2T9YHQ4"/>
<comment type="caution">
    <text evidence="16">The sequence shown here is derived from an EMBL/GenBank/DDBJ whole genome shotgun (WGS) entry which is preliminary data.</text>
</comment>
<keyword evidence="12 14" id="KW-0472">Membrane</keyword>
<keyword evidence="5 14" id="KW-0812">Transmembrane</keyword>
<evidence type="ECO:0000256" key="8">
    <source>
        <dbReference type="ARBA" id="ARBA00022989"/>
    </source>
</evidence>
<dbReference type="SMART" id="SM01117">
    <property type="entry name" value="Cyt-b5"/>
    <property type="match status" value="1"/>
</dbReference>
<dbReference type="GO" id="GO:0005789">
    <property type="term" value="C:endoplasmic reticulum membrane"/>
    <property type="evidence" value="ECO:0007669"/>
    <property type="project" value="TreeGrafter"/>
</dbReference>
<dbReference type="InterPro" id="IPR001199">
    <property type="entry name" value="Cyt_B5-like_heme/steroid-bd"/>
</dbReference>
<keyword evidence="8 14" id="KW-1133">Transmembrane helix</keyword>
<evidence type="ECO:0000259" key="15">
    <source>
        <dbReference type="PROSITE" id="PS50255"/>
    </source>
</evidence>
<dbReference type="AlphaFoldDB" id="A0A2T9YHQ4"/>
<dbReference type="Pfam" id="PF00173">
    <property type="entry name" value="Cyt-b5"/>
    <property type="match status" value="1"/>
</dbReference>
<dbReference type="SUPFAM" id="SSF55856">
    <property type="entry name" value="Cytochrome b5-like heme/steroid binding domain"/>
    <property type="match status" value="1"/>
</dbReference>
<keyword evidence="7" id="KW-0276">Fatty acid metabolism</keyword>
<dbReference type="CDD" id="cd03505">
    <property type="entry name" value="Delta9-FADS-like"/>
    <property type="match status" value="1"/>
</dbReference>
<keyword evidence="17" id="KW-1185">Reference proteome</keyword>
<dbReference type="Gene3D" id="3.10.120.10">
    <property type="entry name" value="Cytochrome b5-like heme/steroid binding domain"/>
    <property type="match status" value="1"/>
</dbReference>
<dbReference type="InterPro" id="IPR036400">
    <property type="entry name" value="Cyt_B5-like_heme/steroid_sf"/>
</dbReference>
<evidence type="ECO:0000256" key="2">
    <source>
        <dbReference type="ARBA" id="ARBA00009295"/>
    </source>
</evidence>
<dbReference type="GO" id="GO:0006636">
    <property type="term" value="P:unsaturated fatty acid biosynthetic process"/>
    <property type="evidence" value="ECO:0007669"/>
    <property type="project" value="TreeGrafter"/>
</dbReference>
<dbReference type="EMBL" id="MBFR01000183">
    <property type="protein sequence ID" value="PVU91861.1"/>
    <property type="molecule type" value="Genomic_DNA"/>
</dbReference>
<evidence type="ECO:0000256" key="11">
    <source>
        <dbReference type="ARBA" id="ARBA00023098"/>
    </source>
</evidence>
<feature type="transmembrane region" description="Helical" evidence="14">
    <location>
        <begin position="63"/>
        <end position="83"/>
    </location>
</feature>
<evidence type="ECO:0000256" key="14">
    <source>
        <dbReference type="RuleBase" id="RU362121"/>
    </source>
</evidence>
<keyword evidence="6 14" id="KW-0479">Metal-binding</keyword>
<keyword evidence="13" id="KW-0275">Fatty acid biosynthesis</keyword>
<name>A0A2T9YHQ4_9FUNG</name>
<protein>
    <recommendedName>
        <fullName evidence="15">Cytochrome b5 heme-binding domain-containing protein</fullName>
    </recommendedName>
</protein>
<dbReference type="PANTHER" id="PTHR11351:SF31">
    <property type="entry name" value="DESATURASE 1, ISOFORM A-RELATED"/>
    <property type="match status" value="1"/>
</dbReference>
<evidence type="ECO:0000313" key="16">
    <source>
        <dbReference type="EMBL" id="PVU91861.1"/>
    </source>
</evidence>
<dbReference type="PROSITE" id="PS00476">
    <property type="entry name" value="FATTY_ACID_DESATUR_1"/>
    <property type="match status" value="1"/>
</dbReference>
<feature type="transmembrane region" description="Helical" evidence="14">
    <location>
        <begin position="39"/>
        <end position="57"/>
    </location>
</feature>
<dbReference type="InterPro" id="IPR018506">
    <property type="entry name" value="Cyt_B5_heme-BS"/>
</dbReference>
<evidence type="ECO:0000256" key="9">
    <source>
        <dbReference type="ARBA" id="ARBA00023002"/>
    </source>
</evidence>
<accession>A0A2T9YHQ4</accession>
<comment type="caution">
    <text evidence="14">Lacks conserved residue(s) required for the propagation of feature annotation.</text>
</comment>
<sequence>MDFQKIFTGKSDRNYDNPDPSFSIDDQPLLQRIHWFRSLYLSTMPLLALYGALTTKLLTKTAIFYVIYLALNSICITAGYHRYWSHRSYKASRALQYFMAILSCASAQGSIYWWARNHRIHHRYTDTPKDPYNAKAGFFYSHIGWLLLKRDRRKLGYVDTSDLQSDKLVMFQHNFYVPLAYLMGYAIPIGVCGLGWGDWRGGYFFLNVWRTLYIHHTTFCVNSVAHYIGDLNYGDSTSAKDSIITAILTLGEGYHNFHHEFPSDYRNGIRFYHLDPTKWAIWFCSLLPTFTMNEFTAQVKKSNKQWIIIQGVIYDVSTFMFEHPGGIPLLDSAIGKDMSEAFNGGVYSHQNAARNLLNHLRVGSIVA</sequence>
<dbReference type="GO" id="GO:0020037">
    <property type="term" value="F:heme binding"/>
    <property type="evidence" value="ECO:0007669"/>
    <property type="project" value="UniProtKB-UniRule"/>
</dbReference>
<keyword evidence="3" id="KW-0444">Lipid biosynthesis</keyword>
<evidence type="ECO:0000256" key="3">
    <source>
        <dbReference type="ARBA" id="ARBA00022516"/>
    </source>
</evidence>
<dbReference type="PRINTS" id="PR00075">
    <property type="entry name" value="FACDDSATRASE"/>
</dbReference>
<evidence type="ECO:0000256" key="12">
    <source>
        <dbReference type="ARBA" id="ARBA00023136"/>
    </source>
</evidence>
<evidence type="ECO:0000313" key="17">
    <source>
        <dbReference type="Proteomes" id="UP000245383"/>
    </source>
</evidence>
<evidence type="ECO:0000256" key="5">
    <source>
        <dbReference type="ARBA" id="ARBA00022692"/>
    </source>
</evidence>
<dbReference type="Pfam" id="PF00487">
    <property type="entry name" value="FA_desaturase"/>
    <property type="match status" value="1"/>
</dbReference>
<evidence type="ECO:0000256" key="13">
    <source>
        <dbReference type="ARBA" id="ARBA00023160"/>
    </source>
</evidence>
<keyword evidence="9" id="KW-0560">Oxidoreductase</keyword>
<feature type="transmembrane region" description="Helical" evidence="14">
    <location>
        <begin position="95"/>
        <end position="115"/>
    </location>
</feature>
<evidence type="ECO:0000256" key="4">
    <source>
        <dbReference type="ARBA" id="ARBA00022617"/>
    </source>
</evidence>
<keyword evidence="11" id="KW-0443">Lipid metabolism</keyword>
<feature type="transmembrane region" description="Helical" evidence="14">
    <location>
        <begin position="175"/>
        <end position="196"/>
    </location>
</feature>
<evidence type="ECO:0000256" key="1">
    <source>
        <dbReference type="ARBA" id="ARBA00004141"/>
    </source>
</evidence>
<evidence type="ECO:0000256" key="7">
    <source>
        <dbReference type="ARBA" id="ARBA00022832"/>
    </source>
</evidence>
<comment type="similarity">
    <text evidence="2">Belongs to the fatty acid desaturase type 1 family.</text>
</comment>
<dbReference type="PROSITE" id="PS50255">
    <property type="entry name" value="CYTOCHROME_B5_2"/>
    <property type="match status" value="1"/>
</dbReference>
<feature type="domain" description="Cytochrome b5 heme-binding" evidence="15">
    <location>
        <begin position="287"/>
        <end position="366"/>
    </location>
</feature>
<dbReference type="GO" id="GO:0005506">
    <property type="term" value="F:iron ion binding"/>
    <property type="evidence" value="ECO:0007669"/>
    <property type="project" value="TreeGrafter"/>
</dbReference>
<dbReference type="InterPro" id="IPR005804">
    <property type="entry name" value="FA_desaturase_dom"/>
</dbReference>
<dbReference type="PANTHER" id="PTHR11351">
    <property type="entry name" value="ACYL-COA DESATURASE"/>
    <property type="match status" value="1"/>
</dbReference>
<keyword evidence="4 14" id="KW-0349">Heme</keyword>
<dbReference type="GO" id="GO:0004768">
    <property type="term" value="F:stearoyl-CoA 9-desaturase activity"/>
    <property type="evidence" value="ECO:0007669"/>
    <property type="project" value="TreeGrafter"/>
</dbReference>
<evidence type="ECO:0000256" key="6">
    <source>
        <dbReference type="ARBA" id="ARBA00022723"/>
    </source>
</evidence>
<dbReference type="Proteomes" id="UP000245383">
    <property type="component" value="Unassembled WGS sequence"/>
</dbReference>
<dbReference type="PROSITE" id="PS00191">
    <property type="entry name" value="CYTOCHROME_B5_1"/>
    <property type="match status" value="1"/>
</dbReference>
<keyword evidence="10 14" id="KW-0408">Iron</keyword>
<gene>
    <name evidence="16" type="ORF">BB561_004176</name>
</gene>
<evidence type="ECO:0000256" key="10">
    <source>
        <dbReference type="ARBA" id="ARBA00023004"/>
    </source>
</evidence>
<dbReference type="PRINTS" id="PR00363">
    <property type="entry name" value="CYTOCHROMEB5"/>
</dbReference>
<dbReference type="InterPro" id="IPR001522">
    <property type="entry name" value="FADS-1_CS"/>
</dbReference>
<proteinExistence type="inferred from homology"/>
<organism evidence="16 17">
    <name type="scientific">Smittium simulii</name>
    <dbReference type="NCBI Taxonomy" id="133385"/>
    <lineage>
        <taxon>Eukaryota</taxon>
        <taxon>Fungi</taxon>
        <taxon>Fungi incertae sedis</taxon>
        <taxon>Zoopagomycota</taxon>
        <taxon>Kickxellomycotina</taxon>
        <taxon>Harpellomycetes</taxon>
        <taxon>Harpellales</taxon>
        <taxon>Legeriomycetaceae</taxon>
        <taxon>Smittium</taxon>
    </lineage>
</organism>